<evidence type="ECO:0000313" key="1">
    <source>
        <dbReference type="EMBL" id="KAI8530812.1"/>
    </source>
</evidence>
<accession>A0ACC0LQF9</accession>
<organism evidence="1 2">
    <name type="scientific">Rhododendron molle</name>
    <name type="common">Chinese azalea</name>
    <name type="synonym">Azalea mollis</name>
    <dbReference type="NCBI Taxonomy" id="49168"/>
    <lineage>
        <taxon>Eukaryota</taxon>
        <taxon>Viridiplantae</taxon>
        <taxon>Streptophyta</taxon>
        <taxon>Embryophyta</taxon>
        <taxon>Tracheophyta</taxon>
        <taxon>Spermatophyta</taxon>
        <taxon>Magnoliopsida</taxon>
        <taxon>eudicotyledons</taxon>
        <taxon>Gunneridae</taxon>
        <taxon>Pentapetalae</taxon>
        <taxon>asterids</taxon>
        <taxon>Ericales</taxon>
        <taxon>Ericaceae</taxon>
        <taxon>Ericoideae</taxon>
        <taxon>Rhodoreae</taxon>
        <taxon>Rhododendron</taxon>
    </lineage>
</organism>
<comment type="caution">
    <text evidence="1">The sequence shown here is derived from an EMBL/GenBank/DDBJ whole genome shotgun (WGS) entry which is preliminary data.</text>
</comment>
<sequence>MNLKEIILKSNLYGPCSGLIWVQGPRDVTAPDIIVAPYVEIVNNTQHIASLTKRIDLYMKLEIQKNCGYQIKIPKIPYKMEVILQMLYSCLFEMPIIIFILIWMELQEKRYFFFEIWTNGSLTPKEALHEASRKLVDLFSPFLNTEEENVHLDENQHKINLPLFTFHENVEKCKKKKKRKDFHLILIGELGLPPRIYNCLKRSNFPYTVPSYC</sequence>
<protein>
    <submittedName>
        <fullName evidence="1">Uncharacterized protein</fullName>
    </submittedName>
</protein>
<proteinExistence type="predicted"/>
<dbReference type="EMBL" id="CM046398">
    <property type="protein sequence ID" value="KAI8530812.1"/>
    <property type="molecule type" value="Genomic_DNA"/>
</dbReference>
<gene>
    <name evidence="1" type="ORF">RHMOL_Rhmol11G0088500</name>
</gene>
<reference evidence="1" key="1">
    <citation type="submission" date="2022-02" db="EMBL/GenBank/DDBJ databases">
        <title>Plant Genome Project.</title>
        <authorList>
            <person name="Zhang R.-G."/>
        </authorList>
    </citation>
    <scope>NUCLEOTIDE SEQUENCE</scope>
    <source>
        <strain evidence="1">AT1</strain>
    </source>
</reference>
<keyword evidence="2" id="KW-1185">Reference proteome</keyword>
<name>A0ACC0LQF9_RHOML</name>
<evidence type="ECO:0000313" key="2">
    <source>
        <dbReference type="Proteomes" id="UP001062846"/>
    </source>
</evidence>
<dbReference type="Proteomes" id="UP001062846">
    <property type="component" value="Chromosome 11"/>
</dbReference>